<dbReference type="InterPro" id="IPR043502">
    <property type="entry name" value="DNA/RNA_pol_sf"/>
</dbReference>
<dbReference type="Gene3D" id="3.30.1490.100">
    <property type="entry name" value="DNA polymerase, Y-family, little finger domain"/>
    <property type="match status" value="1"/>
</dbReference>
<dbReference type="CDD" id="cd03586">
    <property type="entry name" value="PolY_Pol_IV_kappa"/>
    <property type="match status" value="1"/>
</dbReference>
<gene>
    <name evidence="3" type="ORF">J2Z62_000782</name>
</gene>
<evidence type="ECO:0000313" key="3">
    <source>
        <dbReference type="EMBL" id="MDQ0514344.1"/>
    </source>
</evidence>
<comment type="similarity">
    <text evidence="1">Belongs to the DNA polymerase type-Y family.</text>
</comment>
<dbReference type="Pfam" id="PF00817">
    <property type="entry name" value="IMS"/>
    <property type="match status" value="1"/>
</dbReference>
<dbReference type="EMBL" id="JAUSWO010000001">
    <property type="protein sequence ID" value="MDQ0514344.1"/>
    <property type="molecule type" value="Genomic_DNA"/>
</dbReference>
<organism evidence="3 4">
    <name type="scientific">Mycoplasmoides fastidiosum</name>
    <dbReference type="NCBI Taxonomy" id="92758"/>
    <lineage>
        <taxon>Bacteria</taxon>
        <taxon>Bacillati</taxon>
        <taxon>Mycoplasmatota</taxon>
        <taxon>Mycoplasmoidales</taxon>
        <taxon>Mycoplasmoidaceae</taxon>
        <taxon>Mycoplasmoides</taxon>
    </lineage>
</organism>
<dbReference type="PANTHER" id="PTHR11076:SF33">
    <property type="entry name" value="DNA POLYMERASE KAPPA"/>
    <property type="match status" value="1"/>
</dbReference>
<dbReference type="RefSeq" id="WP_256547779.1">
    <property type="nucleotide sequence ID" value="NZ_CP101809.1"/>
</dbReference>
<sequence length="380" mass="44364">MNKFIFHIDINAFFATVEEILEPSYSTQPIAVCARANQFGIISCPNYLARNYGVKSAMNKIEAKRLCPNLVFVLGHFDQYEKYSNQFFHFLKTHYGKKIQIMSIDECYLDVTNRVKTINQALALAKEIQIEIFNHLKLKINIGVSDNKFVAKMASNLHKPMGIVSCFGTDNFQKIFWPKPIKDFYFIGIKTTPLLHKLGIKTIGDFAQYPQPDNLQKIFLNQYETFMANAWGYGDDFVDARHYGYKSISASRTLDEATTNYEILKEYILKLLSSCYEKLETTNNLIPHNIKMDFRFADETKQGFTLKNLTTKLDSFDKIVFYLFKLFEKEYRSDEPVKFIAIYFRTLKPNLPDHNLLNPHQDSRKEEQEKIKKIIFDILN</sequence>
<dbReference type="InterPro" id="IPR050116">
    <property type="entry name" value="DNA_polymerase-Y"/>
</dbReference>
<dbReference type="Pfam" id="PF11799">
    <property type="entry name" value="IMS_C"/>
    <property type="match status" value="1"/>
</dbReference>
<comment type="caution">
    <text evidence="3">The sequence shown here is derived from an EMBL/GenBank/DDBJ whole genome shotgun (WGS) entry which is preliminary data.</text>
</comment>
<feature type="domain" description="UmuC" evidence="2">
    <location>
        <begin position="5"/>
        <end position="188"/>
    </location>
</feature>
<evidence type="ECO:0000256" key="1">
    <source>
        <dbReference type="ARBA" id="ARBA00010945"/>
    </source>
</evidence>
<name>A0ABU0M058_9BACT</name>
<dbReference type="EC" id="2.7.7.7" evidence="3"/>
<protein>
    <submittedName>
        <fullName evidence="3">DNA polymerase-4</fullName>
        <ecNumber evidence="3">2.7.7.7</ecNumber>
    </submittedName>
</protein>
<dbReference type="GO" id="GO:0003887">
    <property type="term" value="F:DNA-directed DNA polymerase activity"/>
    <property type="evidence" value="ECO:0007669"/>
    <property type="project" value="UniProtKB-EC"/>
</dbReference>
<dbReference type="Gene3D" id="3.40.1170.60">
    <property type="match status" value="1"/>
</dbReference>
<dbReference type="InterPro" id="IPR036775">
    <property type="entry name" value="DNA_pol_Y-fam_lit_finger_sf"/>
</dbReference>
<dbReference type="Gene3D" id="3.30.70.270">
    <property type="match status" value="1"/>
</dbReference>
<keyword evidence="3" id="KW-0548">Nucleotidyltransferase</keyword>
<accession>A0ABU0M058</accession>
<evidence type="ECO:0000313" key="4">
    <source>
        <dbReference type="Proteomes" id="UP001240643"/>
    </source>
</evidence>
<keyword evidence="3" id="KW-0808">Transferase</keyword>
<dbReference type="Proteomes" id="UP001240643">
    <property type="component" value="Unassembled WGS sequence"/>
</dbReference>
<dbReference type="Gene3D" id="1.10.150.20">
    <property type="entry name" value="5' to 3' exonuclease, C-terminal subdomain"/>
    <property type="match status" value="1"/>
</dbReference>
<dbReference type="SUPFAM" id="SSF100879">
    <property type="entry name" value="Lesion bypass DNA polymerase (Y-family), little finger domain"/>
    <property type="match status" value="1"/>
</dbReference>
<dbReference type="InterPro" id="IPR017961">
    <property type="entry name" value="DNA_pol_Y-fam_little_finger"/>
</dbReference>
<reference evidence="3" key="1">
    <citation type="submission" date="2023-07" db="EMBL/GenBank/DDBJ databases">
        <title>Genomic Encyclopedia of Type Strains, Phase IV (KMG-IV): sequencing the most valuable type-strain genomes for metagenomic binning, comparative biology and taxonomic classification.</title>
        <authorList>
            <person name="Goeker M."/>
        </authorList>
    </citation>
    <scope>NUCLEOTIDE SEQUENCE [LARGE SCALE GENOMIC DNA]</scope>
    <source>
        <strain evidence="3">DSM 21204</strain>
    </source>
</reference>
<proteinExistence type="inferred from homology"/>
<dbReference type="PROSITE" id="PS50173">
    <property type="entry name" value="UMUC"/>
    <property type="match status" value="1"/>
</dbReference>
<dbReference type="PANTHER" id="PTHR11076">
    <property type="entry name" value="DNA REPAIR POLYMERASE UMUC / TRANSFERASE FAMILY MEMBER"/>
    <property type="match status" value="1"/>
</dbReference>
<dbReference type="InterPro" id="IPR043128">
    <property type="entry name" value="Rev_trsase/Diguanyl_cyclase"/>
</dbReference>
<dbReference type="InterPro" id="IPR022880">
    <property type="entry name" value="DNApol_IV"/>
</dbReference>
<dbReference type="SUPFAM" id="SSF56672">
    <property type="entry name" value="DNA/RNA polymerases"/>
    <property type="match status" value="1"/>
</dbReference>
<keyword evidence="4" id="KW-1185">Reference proteome</keyword>
<evidence type="ECO:0000259" key="2">
    <source>
        <dbReference type="PROSITE" id="PS50173"/>
    </source>
</evidence>
<dbReference type="InterPro" id="IPR001126">
    <property type="entry name" value="UmuC"/>
</dbReference>